<proteinExistence type="predicted"/>
<evidence type="ECO:0000313" key="1">
    <source>
        <dbReference type="EMBL" id="QHT39060.1"/>
    </source>
</evidence>
<accession>A0A6C0FHH1</accession>
<name>A0A6C0FHH1_9ZZZZ</name>
<organism evidence="1">
    <name type="scientific">viral metagenome</name>
    <dbReference type="NCBI Taxonomy" id="1070528"/>
    <lineage>
        <taxon>unclassified sequences</taxon>
        <taxon>metagenomes</taxon>
        <taxon>organismal metagenomes</taxon>
    </lineage>
</organism>
<protein>
    <submittedName>
        <fullName evidence="1">Uncharacterized protein</fullName>
    </submittedName>
</protein>
<reference evidence="1" key="1">
    <citation type="journal article" date="2020" name="Nature">
        <title>Giant virus diversity and host interactions through global metagenomics.</title>
        <authorList>
            <person name="Schulz F."/>
            <person name="Roux S."/>
            <person name="Paez-Espino D."/>
            <person name="Jungbluth S."/>
            <person name="Walsh D.A."/>
            <person name="Denef V.J."/>
            <person name="McMahon K.D."/>
            <person name="Konstantinidis K.T."/>
            <person name="Eloe-Fadrosh E.A."/>
            <person name="Kyrpides N.C."/>
            <person name="Woyke T."/>
        </authorList>
    </citation>
    <scope>NUCLEOTIDE SEQUENCE</scope>
    <source>
        <strain evidence="1">GVMAG-S-ERX556126-94</strain>
    </source>
</reference>
<sequence length="378" mass="43617">MNIEYLLFIIFIIFLFYHLKYNCKEGLSACENKLKEICGNSQKVSVNNCNKCLTDTDNYPIFQGEGCSYKHFVNFCKIKFSPEDDDIPALMTRLNDSLDKKSVGNGIFVSMIFHDGGDNIYMDGSGSILFPSLYEKIFYTDRCNFGFLWDTDFLDKNLISCLFPIDAHTTPINDHCEVNFRDPYSGDPKQINVCSLSGVSSPNRCTKGLKTLFESSRIMQLYDRDDAIPYPTNCLKNIKYKFTEPYNTTQLNEGKNCFQYIVDTFNKSNQTPDILSGDRFTYNEGVFLNDVDDGGIEIHEGLKQLTELNKPKPVALFYAIKTNESIGECLDYERYLNLFKLNFTPDTPVVIMKFTEHFNEIKNISYKILKYMPKYYDV</sequence>
<dbReference type="EMBL" id="MN738838">
    <property type="protein sequence ID" value="QHT39060.1"/>
    <property type="molecule type" value="Genomic_DNA"/>
</dbReference>
<dbReference type="AlphaFoldDB" id="A0A6C0FHH1"/>